<organism evidence="1 2">
    <name type="scientific">Penicillium citrinum</name>
    <dbReference type="NCBI Taxonomy" id="5077"/>
    <lineage>
        <taxon>Eukaryota</taxon>
        <taxon>Fungi</taxon>
        <taxon>Dikarya</taxon>
        <taxon>Ascomycota</taxon>
        <taxon>Pezizomycotina</taxon>
        <taxon>Eurotiomycetes</taxon>
        <taxon>Eurotiomycetidae</taxon>
        <taxon>Eurotiales</taxon>
        <taxon>Aspergillaceae</taxon>
        <taxon>Penicillium</taxon>
    </lineage>
</organism>
<dbReference type="EMBL" id="JAPQKT010000009">
    <property type="protein sequence ID" value="KAJ5221043.1"/>
    <property type="molecule type" value="Genomic_DNA"/>
</dbReference>
<proteinExistence type="predicted"/>
<accession>A0A9W9TFR4</accession>
<reference evidence="1" key="1">
    <citation type="submission" date="2022-11" db="EMBL/GenBank/DDBJ databases">
        <authorList>
            <person name="Petersen C."/>
        </authorList>
    </citation>
    <scope>NUCLEOTIDE SEQUENCE</scope>
    <source>
        <strain evidence="1">IBT 23319</strain>
    </source>
</reference>
<name>A0A9W9TFR4_PENCI</name>
<dbReference type="AlphaFoldDB" id="A0A9W9TFR4"/>
<sequence length="192" mass="21293">MAFAAVSPIFISEGDTIPGGDLKGSKSSLTSMFFFGKGIHSVIDSARPWLEKSPLKVAIRLYPREYWTSPMPDTGSLPPELNDMCDNVSESLRGIYSRAIVMLENCTAVDERMTLAWAIEVGDAFVTQVEEQESVALLIYIYWGAVIGSSKDMWWARLAGQIIVRRLSPLVSVEVEGKHTIIDWAKQRIGHG</sequence>
<keyword evidence="2" id="KW-1185">Reference proteome</keyword>
<evidence type="ECO:0000313" key="2">
    <source>
        <dbReference type="Proteomes" id="UP001147733"/>
    </source>
</evidence>
<evidence type="ECO:0000313" key="1">
    <source>
        <dbReference type="EMBL" id="KAJ5221043.1"/>
    </source>
</evidence>
<dbReference type="GO" id="GO:0001228">
    <property type="term" value="F:DNA-binding transcription activator activity, RNA polymerase II-specific"/>
    <property type="evidence" value="ECO:0007669"/>
    <property type="project" value="TreeGrafter"/>
</dbReference>
<protein>
    <submittedName>
        <fullName evidence="1">Uncharacterized protein</fullName>
    </submittedName>
</protein>
<dbReference type="OrthoDB" id="10254221at2759"/>
<dbReference type="PANTHER" id="PTHR47784">
    <property type="entry name" value="STEROL UPTAKE CONTROL PROTEIN 2"/>
    <property type="match status" value="1"/>
</dbReference>
<reference evidence="1" key="2">
    <citation type="journal article" date="2023" name="IMA Fungus">
        <title>Comparative genomic study of the Penicillium genus elucidates a diverse pangenome and 15 lateral gene transfer events.</title>
        <authorList>
            <person name="Petersen C."/>
            <person name="Sorensen T."/>
            <person name="Nielsen M.R."/>
            <person name="Sondergaard T.E."/>
            <person name="Sorensen J.L."/>
            <person name="Fitzpatrick D.A."/>
            <person name="Frisvad J.C."/>
            <person name="Nielsen K.L."/>
        </authorList>
    </citation>
    <scope>NUCLEOTIDE SEQUENCE</scope>
    <source>
        <strain evidence="1">IBT 23319</strain>
    </source>
</reference>
<dbReference type="RefSeq" id="XP_056495966.1">
    <property type="nucleotide sequence ID" value="XM_056648835.1"/>
</dbReference>
<gene>
    <name evidence="1" type="ORF">N7469_009930</name>
</gene>
<dbReference type="GeneID" id="81388002"/>
<dbReference type="InterPro" id="IPR053157">
    <property type="entry name" value="Sterol_Uptake_Regulator"/>
</dbReference>
<dbReference type="PANTHER" id="PTHR47784:SF5">
    <property type="entry name" value="STEROL UPTAKE CONTROL PROTEIN 2"/>
    <property type="match status" value="1"/>
</dbReference>
<comment type="caution">
    <text evidence="1">The sequence shown here is derived from an EMBL/GenBank/DDBJ whole genome shotgun (WGS) entry which is preliminary data.</text>
</comment>
<dbReference type="Proteomes" id="UP001147733">
    <property type="component" value="Unassembled WGS sequence"/>
</dbReference>